<evidence type="ECO:0000313" key="3">
    <source>
        <dbReference type="EMBL" id="KAA9009953.1"/>
    </source>
</evidence>
<organism evidence="3 4">
    <name type="scientific">Histidinibacterium aquaticum</name>
    <dbReference type="NCBI Taxonomy" id="2613962"/>
    <lineage>
        <taxon>Bacteria</taxon>
        <taxon>Pseudomonadati</taxon>
        <taxon>Pseudomonadota</taxon>
        <taxon>Alphaproteobacteria</taxon>
        <taxon>Rhodobacterales</taxon>
        <taxon>Paracoccaceae</taxon>
        <taxon>Histidinibacterium</taxon>
    </lineage>
</organism>
<evidence type="ECO:0000313" key="4">
    <source>
        <dbReference type="Proteomes" id="UP000326554"/>
    </source>
</evidence>
<keyword evidence="2" id="KW-0732">Signal</keyword>
<feature type="chain" id="PRO_5023935917" description="Magnesium transporter MgtE intracellular domain-containing protein" evidence="2">
    <location>
        <begin position="20"/>
        <end position="204"/>
    </location>
</feature>
<accession>A0A5J5GQB8</accession>
<evidence type="ECO:0008006" key="5">
    <source>
        <dbReference type="Google" id="ProtNLM"/>
    </source>
</evidence>
<keyword evidence="1" id="KW-0175">Coiled coil</keyword>
<dbReference type="EMBL" id="VYQE01000001">
    <property type="protein sequence ID" value="KAA9009953.1"/>
    <property type="molecule type" value="Genomic_DNA"/>
</dbReference>
<feature type="coiled-coil region" evidence="1">
    <location>
        <begin position="78"/>
        <end position="126"/>
    </location>
</feature>
<keyword evidence="4" id="KW-1185">Reference proteome</keyword>
<dbReference type="RefSeq" id="WP_150443438.1">
    <property type="nucleotide sequence ID" value="NZ_VYQE01000001.1"/>
</dbReference>
<sequence length="204" mass="22143">MSKFRLLILSLASVGAVKAGLSLSGASFSELGLDLVAAAEAAGSEEAETVEVSQPAEPEACEMPDDIFEAISHERELLAVQKEEAAQRRAEIDLAREQLSIEASQLSDLKAELQEVLAQVEAAHQGDMDRLINLYRNMKPAEAAAIMNELDLEVTVTLLGAMEERDAAPILAQLAPVRAQAISRIIFERARLPGDQRLENIRVE</sequence>
<dbReference type="Proteomes" id="UP000326554">
    <property type="component" value="Unassembled WGS sequence"/>
</dbReference>
<dbReference type="InterPro" id="IPR038076">
    <property type="entry name" value="MgtE_N_sf"/>
</dbReference>
<evidence type="ECO:0000256" key="2">
    <source>
        <dbReference type="SAM" id="SignalP"/>
    </source>
</evidence>
<feature type="signal peptide" evidence="2">
    <location>
        <begin position="1"/>
        <end position="19"/>
    </location>
</feature>
<proteinExistence type="predicted"/>
<dbReference type="Gene3D" id="1.25.60.10">
    <property type="entry name" value="MgtE N-terminal domain-like"/>
    <property type="match status" value="1"/>
</dbReference>
<comment type="caution">
    <text evidence="3">The sequence shown here is derived from an EMBL/GenBank/DDBJ whole genome shotgun (WGS) entry which is preliminary data.</text>
</comment>
<name>A0A5J5GQB8_9RHOB</name>
<dbReference type="AlphaFoldDB" id="A0A5J5GQB8"/>
<evidence type="ECO:0000256" key="1">
    <source>
        <dbReference type="SAM" id="Coils"/>
    </source>
</evidence>
<protein>
    <recommendedName>
        <fullName evidence="5">Magnesium transporter MgtE intracellular domain-containing protein</fullName>
    </recommendedName>
</protein>
<gene>
    <name evidence="3" type="ORF">F3S47_01430</name>
</gene>
<reference evidence="3 4" key="1">
    <citation type="submission" date="2019-09" db="EMBL/GenBank/DDBJ databases">
        <authorList>
            <person name="Park J.-S."/>
            <person name="Choi H.-J."/>
        </authorList>
    </citation>
    <scope>NUCLEOTIDE SEQUENCE [LARGE SCALE GENOMIC DNA]</scope>
    <source>
        <strain evidence="3 4">176SS1-4</strain>
    </source>
</reference>
<dbReference type="SUPFAM" id="SSF158791">
    <property type="entry name" value="MgtE N-terminal domain-like"/>
    <property type="match status" value="1"/>
</dbReference>